<reference evidence="9 10" key="1">
    <citation type="journal article" date="2016" name="Genome Biol. Evol.">
        <title>Divergent and convergent evolution of fungal pathogenicity.</title>
        <authorList>
            <person name="Shang Y."/>
            <person name="Xiao G."/>
            <person name="Zheng P."/>
            <person name="Cen K."/>
            <person name="Zhan S."/>
            <person name="Wang C."/>
        </authorList>
    </citation>
    <scope>NUCLEOTIDE SEQUENCE [LARGE SCALE GENOMIC DNA]</scope>
    <source>
        <strain evidence="9 10">RCEF 264</strain>
    </source>
</reference>
<organism evidence="9 10">
    <name type="scientific">Niveomyces insectorum RCEF 264</name>
    <dbReference type="NCBI Taxonomy" id="1081102"/>
    <lineage>
        <taxon>Eukaryota</taxon>
        <taxon>Fungi</taxon>
        <taxon>Dikarya</taxon>
        <taxon>Ascomycota</taxon>
        <taxon>Pezizomycotina</taxon>
        <taxon>Sordariomycetes</taxon>
        <taxon>Hypocreomycetidae</taxon>
        <taxon>Hypocreales</taxon>
        <taxon>Cordycipitaceae</taxon>
        <taxon>Niveomyces</taxon>
    </lineage>
</organism>
<keyword evidence="10" id="KW-1185">Reference proteome</keyword>
<feature type="transmembrane region" description="Helical" evidence="8">
    <location>
        <begin position="324"/>
        <end position="349"/>
    </location>
</feature>
<feature type="transmembrane region" description="Helical" evidence="8">
    <location>
        <begin position="394"/>
        <end position="420"/>
    </location>
</feature>
<dbReference type="InterPro" id="IPR003370">
    <property type="entry name" value="Chromate_transpt"/>
</dbReference>
<feature type="transmembrane region" description="Helical" evidence="8">
    <location>
        <begin position="126"/>
        <end position="144"/>
    </location>
</feature>
<evidence type="ECO:0000256" key="2">
    <source>
        <dbReference type="ARBA" id="ARBA00005262"/>
    </source>
</evidence>
<dbReference type="Pfam" id="PF02417">
    <property type="entry name" value="Chromate_transp"/>
    <property type="match status" value="2"/>
</dbReference>
<comment type="subcellular location">
    <subcellularLocation>
        <location evidence="1">Cell membrane</location>
        <topology evidence="1">Multi-pass membrane protein</topology>
    </subcellularLocation>
</comment>
<sequence length="511" mass="55425">MSVQTWRSYLPRGLSRRAALLGFLRVNWHLGFTAFGGPPAHFKIFHDKFVRQEKWIDEQFFQELFSVSQALSGPASTKMLYCINLIHNGTLAAVLGFIMWSLPAAIAMFGLSLGVANIDETLPGPAYALLSGINAAVVGVVALATIELSTKAITDGLTRFLVFFTASAGVLFNALWYFPVLMAVSGLATLVYDLRWLHRPVRALMRLVPFWRRRPSAPENGGAQQEAGVELGVVRNGQEGRETAAGRGGEDRTNGSTPQGENEAQPGRLRTSTAEVEPRVVPQALRIGISWRAGAAVIATFFVFFLTIMVLRGTLVAPPQLYRLFANMCLAGTIIFGGGPVVIPLLREYVVAEGWVSQRDFLIGLAIIQALPGPNFNFAVFLGSLTAVNAGYSAVAGAVIAWLGIFLPGMVLVHGTMGVWSALRSRRSVKAVLRGVNAGAVGLIYTAVYRIWQVGYVRETAQQGGSLGDDPWWLVVAAASFFFGRWWRVSPPIVIIAGAIMGLIWYGVVSR</sequence>
<comment type="similarity">
    <text evidence="2">Belongs to the chromate ion transporter (CHR) (TC 2.A.51) family.</text>
</comment>
<dbReference type="GO" id="GO:0015109">
    <property type="term" value="F:chromate transmembrane transporter activity"/>
    <property type="evidence" value="ECO:0007669"/>
    <property type="project" value="InterPro"/>
</dbReference>
<dbReference type="PANTHER" id="PTHR33567">
    <property type="entry name" value="CHROMATE ION TRANSPORTER (EUROFUNG)"/>
    <property type="match status" value="1"/>
</dbReference>
<dbReference type="Proteomes" id="UP000076874">
    <property type="component" value="Unassembled WGS sequence"/>
</dbReference>
<dbReference type="STRING" id="1081102.A0A167QUL2"/>
<gene>
    <name evidence="9" type="ORF">SPI_06865</name>
</gene>
<dbReference type="GO" id="GO:0005886">
    <property type="term" value="C:plasma membrane"/>
    <property type="evidence" value="ECO:0007669"/>
    <property type="project" value="UniProtKB-SubCell"/>
</dbReference>
<evidence type="ECO:0000256" key="3">
    <source>
        <dbReference type="ARBA" id="ARBA00022475"/>
    </source>
</evidence>
<feature type="transmembrane region" description="Helical" evidence="8">
    <location>
        <begin position="493"/>
        <end position="509"/>
    </location>
</feature>
<evidence type="ECO:0000313" key="10">
    <source>
        <dbReference type="Proteomes" id="UP000076874"/>
    </source>
</evidence>
<dbReference type="PANTHER" id="PTHR33567:SF3">
    <property type="entry name" value="CHROMATE ION TRANSPORTER (EUROFUNG)"/>
    <property type="match status" value="1"/>
</dbReference>
<keyword evidence="4 8" id="KW-0812">Transmembrane</keyword>
<protein>
    <submittedName>
        <fullName evidence="9">Chromate transporter</fullName>
    </submittedName>
</protein>
<dbReference type="AlphaFoldDB" id="A0A167QUL2"/>
<evidence type="ECO:0000256" key="6">
    <source>
        <dbReference type="ARBA" id="ARBA00023136"/>
    </source>
</evidence>
<evidence type="ECO:0000313" key="9">
    <source>
        <dbReference type="EMBL" id="OAA57980.1"/>
    </source>
</evidence>
<comment type="caution">
    <text evidence="9">The sequence shown here is derived from an EMBL/GenBank/DDBJ whole genome shotgun (WGS) entry which is preliminary data.</text>
</comment>
<evidence type="ECO:0000256" key="5">
    <source>
        <dbReference type="ARBA" id="ARBA00022989"/>
    </source>
</evidence>
<dbReference type="OrthoDB" id="2160638at2759"/>
<evidence type="ECO:0000256" key="7">
    <source>
        <dbReference type="SAM" id="MobiDB-lite"/>
    </source>
</evidence>
<dbReference type="EMBL" id="AZHD01000013">
    <property type="protein sequence ID" value="OAA57980.1"/>
    <property type="molecule type" value="Genomic_DNA"/>
</dbReference>
<keyword evidence="6 8" id="KW-0472">Membrane</keyword>
<feature type="transmembrane region" description="Helical" evidence="8">
    <location>
        <begin position="361"/>
        <end position="382"/>
    </location>
</feature>
<keyword evidence="5 8" id="KW-1133">Transmembrane helix</keyword>
<evidence type="ECO:0000256" key="1">
    <source>
        <dbReference type="ARBA" id="ARBA00004651"/>
    </source>
</evidence>
<name>A0A167QUL2_9HYPO</name>
<evidence type="ECO:0000256" key="4">
    <source>
        <dbReference type="ARBA" id="ARBA00022692"/>
    </source>
</evidence>
<keyword evidence="3" id="KW-1003">Cell membrane</keyword>
<feature type="region of interest" description="Disordered" evidence="7">
    <location>
        <begin position="240"/>
        <end position="273"/>
    </location>
</feature>
<feature type="compositionally biased region" description="Basic and acidic residues" evidence="7">
    <location>
        <begin position="240"/>
        <end position="253"/>
    </location>
</feature>
<accession>A0A167QUL2</accession>
<feature type="transmembrane region" description="Helical" evidence="8">
    <location>
        <begin position="91"/>
        <end position="114"/>
    </location>
</feature>
<proteinExistence type="inferred from homology"/>
<feature type="transmembrane region" description="Helical" evidence="8">
    <location>
        <begin position="156"/>
        <end position="174"/>
    </location>
</feature>
<feature type="transmembrane region" description="Helical" evidence="8">
    <location>
        <begin position="293"/>
        <end position="312"/>
    </location>
</feature>
<evidence type="ECO:0000256" key="8">
    <source>
        <dbReference type="SAM" id="Phobius"/>
    </source>
</evidence>